<feature type="compositionally biased region" description="Polar residues" evidence="13">
    <location>
        <begin position="280"/>
        <end position="300"/>
    </location>
</feature>
<dbReference type="InterPro" id="IPR001398">
    <property type="entry name" value="Macrophage_inhib_fac"/>
</dbReference>
<evidence type="ECO:0000256" key="1">
    <source>
        <dbReference type="ARBA" id="ARBA00004613"/>
    </source>
</evidence>
<dbReference type="GO" id="GO:0004167">
    <property type="term" value="F:dopachrome isomerase activity"/>
    <property type="evidence" value="ECO:0007669"/>
    <property type="project" value="UniProtKB-EC"/>
</dbReference>
<dbReference type="PANTHER" id="PTHR11954">
    <property type="entry name" value="D-DOPACHROME DECARBOXYLASE"/>
    <property type="match status" value="1"/>
</dbReference>
<feature type="compositionally biased region" description="Basic residues" evidence="13">
    <location>
        <begin position="321"/>
        <end position="331"/>
    </location>
</feature>
<dbReference type="EC" id="5.3.2.1" evidence="9"/>
<dbReference type="VEuPathDB" id="FungiDB:ATEG_05150"/>
<dbReference type="GO" id="GO:0050178">
    <property type="term" value="F:phenylpyruvate tautomerase activity"/>
    <property type="evidence" value="ECO:0007669"/>
    <property type="project" value="UniProtKB-EC"/>
</dbReference>
<keyword evidence="15" id="KW-1185">Reference proteome</keyword>
<dbReference type="EMBL" id="BLJY01000005">
    <property type="protein sequence ID" value="GFF16028.1"/>
    <property type="molecule type" value="Genomic_DNA"/>
</dbReference>
<feature type="compositionally biased region" description="Polar residues" evidence="13">
    <location>
        <begin position="336"/>
        <end position="345"/>
    </location>
</feature>
<evidence type="ECO:0000256" key="6">
    <source>
        <dbReference type="ARBA" id="ARBA00036735"/>
    </source>
</evidence>
<comment type="similarity">
    <text evidence="2">Belongs to the MIF family.</text>
</comment>
<name>A0A5M3Z4Z1_ASPTE</name>
<keyword evidence="4" id="KW-0964">Secreted</keyword>
<dbReference type="InterPro" id="IPR014347">
    <property type="entry name" value="Tautomerase/MIF_sf"/>
</dbReference>
<dbReference type="GO" id="GO:0005576">
    <property type="term" value="C:extracellular region"/>
    <property type="evidence" value="ECO:0007669"/>
    <property type="project" value="UniProtKB-SubCell"/>
</dbReference>
<evidence type="ECO:0000256" key="8">
    <source>
        <dbReference type="ARBA" id="ARBA00038932"/>
    </source>
</evidence>
<reference evidence="14 15" key="1">
    <citation type="submission" date="2020-01" db="EMBL/GenBank/DDBJ databases">
        <title>Aspergillus terreus IFO 6365 whole genome shotgun sequence.</title>
        <authorList>
            <person name="Kanamasa S."/>
            <person name="Takahashi H."/>
        </authorList>
    </citation>
    <scope>NUCLEOTIDE SEQUENCE [LARGE SCALE GENOMIC DNA]</scope>
    <source>
        <strain evidence="14 15">IFO 6365</strain>
    </source>
</reference>
<dbReference type="PANTHER" id="PTHR11954:SF6">
    <property type="entry name" value="MACROPHAGE MIGRATION INHIBITORY FACTOR"/>
    <property type="match status" value="1"/>
</dbReference>
<evidence type="ECO:0000256" key="9">
    <source>
        <dbReference type="ARBA" id="ARBA00039086"/>
    </source>
</evidence>
<gene>
    <name evidence="14" type="ORF">ATEIFO6365_0005021800</name>
</gene>
<proteinExistence type="inferred from homology"/>
<sequence>MTTRKKIDFSLLRRHNSSSTSSSELPPTVPTLESPLTFHAMAKYDQVTDSPLKGDKMGLDPATPAVFVEGGDVHAITSDFATNFAANPSSSSLAHKEIEREPPYRSKSQYFDNAFNLRGSSLSPRTRLSENSLVVVELRLKDDYSLASVIASRLARIYQKPDTSMMVNIQHSACLHFGNPKQPSYLMKVFALPYMIAPITNLRSTVLIQTALQQILCIPPDRGIVLYSPISDENLATSGTTMSSETARLERRSEDEDPGILRTISRSMSRRLKSSSTTSAPISEATTSSWPLDSEPSATDNVKGACGRDILTNDMTQGTVKKSRSIRRFLSRGHSEPSQSTEDPN</sequence>
<accession>A0A5M3Z4Z1</accession>
<keyword evidence="5" id="KW-0413">Isomerase</keyword>
<comment type="catalytic activity">
    <reaction evidence="7">
        <text>L-dopachrome = 5,6-dihydroxyindole-2-carboxylate</text>
        <dbReference type="Rhea" id="RHEA:13041"/>
        <dbReference type="ChEBI" id="CHEBI:16875"/>
        <dbReference type="ChEBI" id="CHEBI:57509"/>
        <dbReference type="EC" id="5.3.3.12"/>
    </reaction>
</comment>
<dbReference type="Pfam" id="PF01187">
    <property type="entry name" value="MIF"/>
    <property type="match status" value="1"/>
</dbReference>
<evidence type="ECO:0000256" key="5">
    <source>
        <dbReference type="ARBA" id="ARBA00023235"/>
    </source>
</evidence>
<evidence type="ECO:0000256" key="2">
    <source>
        <dbReference type="ARBA" id="ARBA00005851"/>
    </source>
</evidence>
<dbReference type="EC" id="5.3.3.12" evidence="8"/>
<comment type="catalytic activity">
    <reaction evidence="6">
        <text>3-phenylpyruvate = enol-phenylpyruvate</text>
        <dbReference type="Rhea" id="RHEA:17097"/>
        <dbReference type="ChEBI" id="CHEBI:16815"/>
        <dbReference type="ChEBI" id="CHEBI:18005"/>
        <dbReference type="EC" id="5.3.2.1"/>
    </reaction>
</comment>
<comment type="subcellular location">
    <subcellularLocation>
        <location evidence="1">Secreted</location>
    </subcellularLocation>
</comment>
<evidence type="ECO:0000256" key="3">
    <source>
        <dbReference type="ARBA" id="ARBA00022514"/>
    </source>
</evidence>
<dbReference type="AlphaFoldDB" id="A0A5M3Z4Z1"/>
<evidence type="ECO:0000256" key="10">
    <source>
        <dbReference type="ARBA" id="ARBA00041631"/>
    </source>
</evidence>
<evidence type="ECO:0000256" key="13">
    <source>
        <dbReference type="SAM" id="MobiDB-lite"/>
    </source>
</evidence>
<comment type="caution">
    <text evidence="14">The sequence shown here is derived from an EMBL/GenBank/DDBJ whole genome shotgun (WGS) entry which is preliminary data.</text>
</comment>
<evidence type="ECO:0000256" key="4">
    <source>
        <dbReference type="ARBA" id="ARBA00022525"/>
    </source>
</evidence>
<feature type="region of interest" description="Disordered" evidence="13">
    <location>
        <begin position="9"/>
        <end position="30"/>
    </location>
</feature>
<feature type="region of interest" description="Disordered" evidence="13">
    <location>
        <begin position="237"/>
        <end position="345"/>
    </location>
</feature>
<organism evidence="14 15">
    <name type="scientific">Aspergillus terreus</name>
    <dbReference type="NCBI Taxonomy" id="33178"/>
    <lineage>
        <taxon>Eukaryota</taxon>
        <taxon>Fungi</taxon>
        <taxon>Dikarya</taxon>
        <taxon>Ascomycota</taxon>
        <taxon>Pezizomycotina</taxon>
        <taxon>Eurotiomycetes</taxon>
        <taxon>Eurotiomycetidae</taxon>
        <taxon>Eurotiales</taxon>
        <taxon>Aspergillaceae</taxon>
        <taxon>Aspergillus</taxon>
        <taxon>Aspergillus subgen. Circumdati</taxon>
    </lineage>
</organism>
<evidence type="ECO:0000256" key="11">
    <source>
        <dbReference type="ARBA" id="ARBA00041912"/>
    </source>
</evidence>
<dbReference type="OrthoDB" id="255819at2759"/>
<evidence type="ECO:0000313" key="15">
    <source>
        <dbReference type="Proteomes" id="UP000452235"/>
    </source>
</evidence>
<dbReference type="Gene3D" id="3.30.429.10">
    <property type="entry name" value="Macrophage Migration Inhibitory Factor"/>
    <property type="match status" value="1"/>
</dbReference>
<dbReference type="SUPFAM" id="SSF55331">
    <property type="entry name" value="Tautomerase/MIF"/>
    <property type="match status" value="1"/>
</dbReference>
<evidence type="ECO:0000256" key="12">
    <source>
        <dbReference type="ARBA" id="ARBA00042730"/>
    </source>
</evidence>
<keyword evidence="3" id="KW-0202">Cytokine</keyword>
<evidence type="ECO:0000313" key="14">
    <source>
        <dbReference type="EMBL" id="GFF16028.1"/>
    </source>
</evidence>
<dbReference type="Proteomes" id="UP000452235">
    <property type="component" value="Unassembled WGS sequence"/>
</dbReference>
<protein>
    <recommendedName>
        <fullName evidence="12">L-dopachrome isomerase</fullName>
        <ecNumber evidence="9">5.3.2.1</ecNumber>
        <ecNumber evidence="8">5.3.3.12</ecNumber>
    </recommendedName>
    <alternativeName>
        <fullName evidence="10">L-dopachrome tautomerase</fullName>
    </alternativeName>
    <alternativeName>
        <fullName evidence="11">Phenylpyruvate tautomerase</fullName>
    </alternativeName>
</protein>
<feature type="compositionally biased region" description="Polar residues" evidence="13">
    <location>
        <begin position="237"/>
        <end position="246"/>
    </location>
</feature>
<evidence type="ECO:0000256" key="7">
    <source>
        <dbReference type="ARBA" id="ARBA00036823"/>
    </source>
</evidence>